<evidence type="ECO:0000259" key="2">
    <source>
        <dbReference type="Pfam" id="PF24837"/>
    </source>
</evidence>
<gene>
    <name evidence="3" type="ORF">HGA03_15755</name>
</gene>
<accession>A0A7X6KY40</accession>
<feature type="region of interest" description="Disordered" evidence="1">
    <location>
        <begin position="29"/>
        <end position="92"/>
    </location>
</feature>
<organism evidence="3 4">
    <name type="scientific">Cellulomonas denverensis</name>
    <dbReference type="NCBI Taxonomy" id="264297"/>
    <lineage>
        <taxon>Bacteria</taxon>
        <taxon>Bacillati</taxon>
        <taxon>Actinomycetota</taxon>
        <taxon>Actinomycetes</taxon>
        <taxon>Micrococcales</taxon>
        <taxon>Cellulomonadaceae</taxon>
        <taxon>Cellulomonas</taxon>
    </lineage>
</organism>
<keyword evidence="4" id="KW-1185">Reference proteome</keyword>
<feature type="domain" description="AMIN-like" evidence="2">
    <location>
        <begin position="96"/>
        <end position="217"/>
    </location>
</feature>
<dbReference type="Proteomes" id="UP000581206">
    <property type="component" value="Unassembled WGS sequence"/>
</dbReference>
<dbReference type="PROSITE" id="PS51257">
    <property type="entry name" value="PROKAR_LIPOPROTEIN"/>
    <property type="match status" value="1"/>
</dbReference>
<name>A0A7X6KY40_9CELL</name>
<evidence type="ECO:0000256" key="1">
    <source>
        <dbReference type="SAM" id="MobiDB-lite"/>
    </source>
</evidence>
<comment type="caution">
    <text evidence="3">The sequence shown here is derived from an EMBL/GenBank/DDBJ whole genome shotgun (WGS) entry which is preliminary data.</text>
</comment>
<dbReference type="Pfam" id="PF24837">
    <property type="entry name" value="AMIN-like"/>
    <property type="match status" value="1"/>
</dbReference>
<protein>
    <recommendedName>
        <fullName evidence="2">AMIN-like domain-containing protein</fullName>
    </recommendedName>
</protein>
<feature type="compositionally biased region" description="Low complexity" evidence="1">
    <location>
        <begin position="36"/>
        <end position="66"/>
    </location>
</feature>
<evidence type="ECO:0000313" key="3">
    <source>
        <dbReference type="EMBL" id="NKY24125.1"/>
    </source>
</evidence>
<dbReference type="EMBL" id="JAAXOX010000012">
    <property type="protein sequence ID" value="NKY24125.1"/>
    <property type="molecule type" value="Genomic_DNA"/>
</dbReference>
<dbReference type="RefSeq" id="WP_168631257.1">
    <property type="nucleotide sequence ID" value="NZ_BONL01000008.1"/>
</dbReference>
<reference evidence="3 4" key="1">
    <citation type="submission" date="2020-04" db="EMBL/GenBank/DDBJ databases">
        <title>MicrobeNet Type strains.</title>
        <authorList>
            <person name="Nicholson A.C."/>
        </authorList>
    </citation>
    <scope>NUCLEOTIDE SEQUENCE [LARGE SCALE GENOMIC DNA]</scope>
    <source>
        <strain evidence="3 4">ATCC BAA-788</strain>
    </source>
</reference>
<proteinExistence type="predicted"/>
<dbReference type="InterPro" id="IPR056303">
    <property type="entry name" value="AMIN-like"/>
</dbReference>
<sequence length="221" mass="22104">MGARPSQHHPHRTAARTALAAVAIATLIAGCGGNDPEPGAPTSTSTGPAPTATTAPAPEPSDTASPGDLPSDEAADSAAPWDDPTGAASSADAQLTATALRTGAQVGYDRVVLEFTGQGTPGWTAHRSNTAVEDPTGELAPIEGEGYLLIVASGLLTPPDGGLPAGSTAPGISVVTGASFTGVFEGESQLWIGLTAPDAPYRVFTLTNPTRLVIDVQRSMA</sequence>
<dbReference type="AlphaFoldDB" id="A0A7X6KY40"/>
<evidence type="ECO:0000313" key="4">
    <source>
        <dbReference type="Proteomes" id="UP000581206"/>
    </source>
</evidence>